<dbReference type="Proteomes" id="UP000528945">
    <property type="component" value="Unassembled WGS sequence"/>
</dbReference>
<sequence>MGKVIATVGVVVGAVALAATGIGAIAAPALAGSVSFFGVSASTLLLAGTALQAVGQALIKRPEASTSTMDRLNASLVTDTPRKIAFGRTALNTDLRYQEWWGANQEYCSQVFVVASHWCESIDEIWLDDKLAWSSAGGVAAPFAGYLVVQPRPQATSGLAFAAGWSGRWGVNASFAGCATLYLQFKVTGNGKKATSPFASSITSRVTVVGKGARLPDPRFDSTAGGSGAVRVSDQSTWAWAPQGYEVGRNPALALLFYLVGWRIQNPQTGTWTLAVGRGIPVDRIDLDSFITAANLCDEPVTRADGSIEPRYRCDGTFSEGDDPPQVIAGFEACMNAKLRDSTGRFSLQILHNDLATPVVDFTDDDVLGDFTWTAGNNLNDRKNLVRGRYVDPSALYQLVDFPAVRLASLDGIDRIDSVDLGLVQSPSQAQRLAKQRLQRMQYPGAFGAEFNARGWAVKDGDIVRLTFSALGFDRKLFRVAEGLIDPTGVVPLVLVEEHADIYAWDQSETAAVQAAEPNRFDPLLLPLVQAIDDAGKTAEWPAIVGEGKPEDYATNSADPNSPFGDSTVKEAVAKLDRIVPIETRFGPIETDVSALKDASVEADAALSALTGRVDDSASDISALKDADAKTAEALADLGGAVADQDAAQRQVDESIGRIEEGLLRTLLESARTRDVLRDAGIVVDPATGQVRIYAVDQLKDRTASAEVAIDGVKGLVATKASVNFVQEQIALAVLDPGQVAELEPIIARLTQAESAIDGLNAAVTLKASVAELTALAARTRTAEIDIDAMKGVIALKANADVVDQIGLRTSEIEQTLTALPDTAGLVVSVRQARGAADGSADAMLRSLLSGETAAKYQVSQLAQARQELSTRMDDGFSAAAVARTALSAKVDAASALALTEAEASVTRDAALTRQLTAQGLVLDGQTAAIGRLDEARIDAAGGIAGAQMTIRQMRGAAGESDEALLRALAAGETSAQTRAAQLVQIQTDFTTTLIADKAASAIAQQAILARMGAAEAAIVTTSKVLADTTGAYGSRINALELAYADPVSGQAATQVRINAVERGSAEADAALGERIDSVDAIVNDALTGLPATRAQLSEGLKTAADRNSALVEQFEELRAELDDPNTGLAAAMATIIANKAAQVAADKVQTERIDAQGVVLDDQVAAIGRIDRALIDSAGGIAGTQMTIRQVTAAADTDAEALLRSMAAGEIAGQTRAAQLVQIQTEFTTRLIAGELSEATARQALLARMGLAEAAIVSTSKAVADAQKAFTSRQDALEAAFNDAATGLAATRARIIALEDLTAEQNRVTVERLDLMDAQLLDPTTGKPISGATIAADRKAAADADSARVTDIAQLRGDVFDGPSGLPAVSGRIDRERELSLQRDNALGIDVDRLAVEIHDPDDGLAAAHASIAAERQASVTRDNANAQAVQQVTARLDGIGGVGVEQSIETVVDRLGVIEGRYTVTIDANGNLTGFQLIGSDAGPGTLNLINTDLRMGTGRIVLNTGSFMQVQGLGFGKDSDLIEWFGPTMAISQCSRANGVTYKTLTGIAYFGGGLAAGVIKNAVQTTDTAFNAVLDSGVFGSNGRSRRVVVSYNWSRVAEIPRAQAAGNGTISAQLLIYRGSTQIGELNVGGKWTATAYGGSSNPARYEEDMGGAVTVNDNFGGTSVVYRVVLATRTLGPGPASAPSFDSQAQVISLIQTEE</sequence>
<proteinExistence type="predicted"/>
<gene>
    <name evidence="1" type="ORF">GGR47_001553</name>
</gene>
<dbReference type="RefSeq" id="WP_147035343.1">
    <property type="nucleotide sequence ID" value="NZ_JACIDB010000002.1"/>
</dbReference>
<comment type="caution">
    <text evidence="1">The sequence shown here is derived from an EMBL/GenBank/DDBJ whole genome shotgun (WGS) entry which is preliminary data.</text>
</comment>
<evidence type="ECO:0000313" key="1">
    <source>
        <dbReference type="EMBL" id="MBB3875318.1"/>
    </source>
</evidence>
<evidence type="ECO:0000313" key="2">
    <source>
        <dbReference type="Proteomes" id="UP000528945"/>
    </source>
</evidence>
<keyword evidence="2" id="KW-1185">Reference proteome</keyword>
<name>A0AAW3TQ93_9SPHN</name>
<dbReference type="EMBL" id="JACIDB010000002">
    <property type="protein sequence ID" value="MBB3875318.1"/>
    <property type="molecule type" value="Genomic_DNA"/>
</dbReference>
<protein>
    <recommendedName>
        <fullName evidence="3">DUF1983 domain-containing protein</fullName>
    </recommendedName>
</protein>
<evidence type="ECO:0008006" key="3">
    <source>
        <dbReference type="Google" id="ProtNLM"/>
    </source>
</evidence>
<organism evidence="1 2">
    <name type="scientific">Sphingomonas aquatilis</name>
    <dbReference type="NCBI Taxonomy" id="93063"/>
    <lineage>
        <taxon>Bacteria</taxon>
        <taxon>Pseudomonadati</taxon>
        <taxon>Pseudomonadota</taxon>
        <taxon>Alphaproteobacteria</taxon>
        <taxon>Sphingomonadales</taxon>
        <taxon>Sphingomonadaceae</taxon>
        <taxon>Sphingomonas</taxon>
    </lineage>
</organism>
<reference evidence="1 2" key="1">
    <citation type="submission" date="2020-08" db="EMBL/GenBank/DDBJ databases">
        <title>Genomic Encyclopedia of Type Strains, Phase IV (KMG-IV): sequencing the most valuable type-strain genomes for metagenomic binning, comparative biology and taxonomic classification.</title>
        <authorList>
            <person name="Goeker M."/>
        </authorList>
    </citation>
    <scope>NUCLEOTIDE SEQUENCE [LARGE SCALE GENOMIC DNA]</scope>
    <source>
        <strain evidence="1 2">DSM 15581</strain>
    </source>
</reference>
<accession>A0AAW3TQ93</accession>